<feature type="region of interest" description="Disordered" evidence="1">
    <location>
        <begin position="1"/>
        <end position="27"/>
    </location>
</feature>
<name>A0AA41SHP6_PAPNU</name>
<gene>
    <name evidence="2" type="ORF">MKW94_022636</name>
</gene>
<comment type="caution">
    <text evidence="2">The sequence shown here is derived from an EMBL/GenBank/DDBJ whole genome shotgun (WGS) entry which is preliminary data.</text>
</comment>
<feature type="region of interest" description="Disordered" evidence="1">
    <location>
        <begin position="40"/>
        <end position="84"/>
    </location>
</feature>
<dbReference type="Proteomes" id="UP001177140">
    <property type="component" value="Unassembled WGS sequence"/>
</dbReference>
<sequence length="84" mass="9490">MDLDCEAFDQRSIPTSDSDHAVTEEVKDASSMSFVDYYYSEEDIDEDGDEDEDEDEDEDDRDTNVGMTAYSAATERISRADLAK</sequence>
<evidence type="ECO:0000256" key="1">
    <source>
        <dbReference type="SAM" id="MobiDB-lite"/>
    </source>
</evidence>
<evidence type="ECO:0000313" key="2">
    <source>
        <dbReference type="EMBL" id="MCL7036406.1"/>
    </source>
</evidence>
<accession>A0AA41SHP6</accession>
<keyword evidence="3" id="KW-1185">Reference proteome</keyword>
<dbReference type="AlphaFoldDB" id="A0AA41SHP6"/>
<proteinExistence type="predicted"/>
<feature type="compositionally biased region" description="Acidic residues" evidence="1">
    <location>
        <begin position="40"/>
        <end position="61"/>
    </location>
</feature>
<feature type="non-terminal residue" evidence="2">
    <location>
        <position position="1"/>
    </location>
</feature>
<reference evidence="2" key="1">
    <citation type="submission" date="2022-03" db="EMBL/GenBank/DDBJ databases">
        <title>A functionally conserved STORR gene fusion in Papaver species that diverged 16.8 million years ago.</title>
        <authorList>
            <person name="Catania T."/>
        </authorList>
    </citation>
    <scope>NUCLEOTIDE SEQUENCE</scope>
    <source>
        <strain evidence="2">S-191538</strain>
    </source>
</reference>
<feature type="compositionally biased region" description="Basic and acidic residues" evidence="1">
    <location>
        <begin position="17"/>
        <end position="27"/>
    </location>
</feature>
<protein>
    <submittedName>
        <fullName evidence="2">Uncharacterized protein</fullName>
    </submittedName>
</protein>
<organism evidence="2 3">
    <name type="scientific">Papaver nudicaule</name>
    <name type="common">Iceland poppy</name>
    <dbReference type="NCBI Taxonomy" id="74823"/>
    <lineage>
        <taxon>Eukaryota</taxon>
        <taxon>Viridiplantae</taxon>
        <taxon>Streptophyta</taxon>
        <taxon>Embryophyta</taxon>
        <taxon>Tracheophyta</taxon>
        <taxon>Spermatophyta</taxon>
        <taxon>Magnoliopsida</taxon>
        <taxon>Ranunculales</taxon>
        <taxon>Papaveraceae</taxon>
        <taxon>Papaveroideae</taxon>
        <taxon>Papaver</taxon>
    </lineage>
</organism>
<dbReference type="EMBL" id="JAJJMA010167593">
    <property type="protein sequence ID" value="MCL7036406.1"/>
    <property type="molecule type" value="Genomic_DNA"/>
</dbReference>
<evidence type="ECO:0000313" key="3">
    <source>
        <dbReference type="Proteomes" id="UP001177140"/>
    </source>
</evidence>